<evidence type="ECO:0000313" key="2">
    <source>
        <dbReference type="EMBL" id="TDB67580.1"/>
    </source>
</evidence>
<dbReference type="GO" id="GO:0030246">
    <property type="term" value="F:carbohydrate binding"/>
    <property type="evidence" value="ECO:0007669"/>
    <property type="project" value="InterPro"/>
</dbReference>
<dbReference type="EMBL" id="SMJU01000003">
    <property type="protein sequence ID" value="TDB67580.1"/>
    <property type="molecule type" value="Genomic_DNA"/>
</dbReference>
<dbReference type="SUPFAM" id="SSF74650">
    <property type="entry name" value="Galactose mutarotase-like"/>
    <property type="match status" value="1"/>
</dbReference>
<dbReference type="InterPro" id="IPR041147">
    <property type="entry name" value="GH38_C"/>
</dbReference>
<dbReference type="Proteomes" id="UP000295706">
    <property type="component" value="Unassembled WGS sequence"/>
</dbReference>
<dbReference type="Pfam" id="PF17677">
    <property type="entry name" value="Glyco_hydro38C2"/>
    <property type="match status" value="1"/>
</dbReference>
<feature type="domain" description="Glycosyl hydrolases family 38 C-terminal" evidence="1">
    <location>
        <begin position="772"/>
        <end position="841"/>
    </location>
</feature>
<dbReference type="Gene3D" id="2.70.98.30">
    <property type="entry name" value="Golgi alpha-mannosidase II, domain 4"/>
    <property type="match status" value="1"/>
</dbReference>
<dbReference type="InterPro" id="IPR011013">
    <property type="entry name" value="Gal_mutarotase_sf_dom"/>
</dbReference>
<evidence type="ECO:0000259" key="1">
    <source>
        <dbReference type="Pfam" id="PF17677"/>
    </source>
</evidence>
<reference evidence="2 3" key="1">
    <citation type="submission" date="2019-02" db="EMBL/GenBank/DDBJ databases">
        <title>Arundinibacter roseus gen. nov., sp. nov., a new member of the family Cytophagaceae.</title>
        <authorList>
            <person name="Szuroczki S."/>
            <person name="Khayer B."/>
            <person name="Sproer C."/>
            <person name="Toumi M."/>
            <person name="Szabo A."/>
            <person name="Felfoldi T."/>
            <person name="Schumann P."/>
            <person name="Toth E."/>
        </authorList>
    </citation>
    <scope>NUCLEOTIDE SEQUENCE [LARGE SCALE GENOMIC DNA]</scope>
    <source>
        <strain evidence="2 3">DMA-k-7a</strain>
    </source>
</reference>
<dbReference type="GO" id="GO:0005975">
    <property type="term" value="P:carbohydrate metabolic process"/>
    <property type="evidence" value="ECO:0007669"/>
    <property type="project" value="InterPro"/>
</dbReference>
<keyword evidence="3" id="KW-1185">Reference proteome</keyword>
<dbReference type="InterPro" id="IPR027291">
    <property type="entry name" value="Glyco_hydro_38_N_sf"/>
</dbReference>
<dbReference type="Gene3D" id="3.20.110.10">
    <property type="entry name" value="Glycoside hydrolase 38, N terminal domain"/>
    <property type="match status" value="1"/>
</dbReference>
<dbReference type="OrthoDB" id="9772207at2"/>
<dbReference type="InterPro" id="IPR013780">
    <property type="entry name" value="Glyco_hydro_b"/>
</dbReference>
<gene>
    <name evidence="2" type="ORF">EZE20_05950</name>
</gene>
<dbReference type="Gene3D" id="2.60.40.1180">
    <property type="entry name" value="Golgi alpha-mannosidase II"/>
    <property type="match status" value="1"/>
</dbReference>
<sequence length="846" mass="95654">MALGMKVARAQQPTRLYIANDEHTDYKWTGNEAQYDSAFVHMLDYYLDQIDSTKNNPDDFQARFNCDGSFWLYTYEKYRSPAQFNRLVSAIESGHISSPLNTLVSTYGAQPTEAVLRGMYYAGQMERRLGLRFPMAVCMENQTLPLGLSSLWAGSGAKYSWRGVCGCASRLSNTSLAHRQHQLYRYMGQDQTGVLMKWYNLSTDNKSLGGYAETRLVNELHQATESIAQTVERLSNLCYTTAYPYHIAGAFGYGWDDLATFVSPAFVQAAQQTTTTDRKVRVSNEEDFFKDIVRSYPDLPTESLSYGNEWDTYSASMNETTALVRRATEKLRSAEALASLVSLQNKSFGKNLIELRQKAWEGFGLYWEHDWTADGPVSAQDRGNWQKKMQEQISTYVDTLYQLSSKSLGQQLKKSTNPRFYVFNPLSWERDDVADIEYDGNYPVAVLDVSSGQLCASQLITKEGKRFLRIMARKIPSVGYKVFELSEGSSKKLPVAATLSDGFFKNALYRLRIHPSGVISQLYDSLAQSRQLIKIQDGKYLNDLGTLKLDDGEPLVIENEGPVSVTLKGTSSLPVLHSFRITLFKDIPRIEIQNSIEENFKDIKTWAFSFDLINQTTSHEELGAVLTAKIQTRGGDYSAQNARYDWLTFNHFADLSEENYGVTLSNLDCSFFKLGASTPDSLWEQSAQLYALAGGQTDGEKLGIPAQHGQSRFNYHFALTTHAQAFDATAAMKFSLEHQNPLMAQWITGTIGRSPNEFSLLSVTDPDLLLWSVKPSEEGIEKGLITRFWNLANQPKTPAFRLNLSVRNVRQTTHLETDELQLTTTKSPFTAIFNPYQLRTFRWIIR</sequence>
<evidence type="ECO:0000313" key="3">
    <source>
        <dbReference type="Proteomes" id="UP000295706"/>
    </source>
</evidence>
<protein>
    <submittedName>
        <fullName evidence="2">Glycoside hydrolase</fullName>
    </submittedName>
</protein>
<proteinExistence type="predicted"/>
<dbReference type="GO" id="GO:0016787">
    <property type="term" value="F:hydrolase activity"/>
    <property type="evidence" value="ECO:0007669"/>
    <property type="project" value="UniProtKB-KW"/>
</dbReference>
<organism evidence="2 3">
    <name type="scientific">Arundinibacter roseus</name>
    <dbReference type="NCBI Taxonomy" id="2070510"/>
    <lineage>
        <taxon>Bacteria</taxon>
        <taxon>Pseudomonadati</taxon>
        <taxon>Bacteroidota</taxon>
        <taxon>Cytophagia</taxon>
        <taxon>Cytophagales</taxon>
        <taxon>Spirosomataceae</taxon>
        <taxon>Arundinibacter</taxon>
    </lineage>
</organism>
<keyword evidence="2" id="KW-0378">Hydrolase</keyword>
<accession>A0A4R4KHH6</accession>
<name>A0A4R4KHH6_9BACT</name>
<dbReference type="AlphaFoldDB" id="A0A4R4KHH6"/>
<comment type="caution">
    <text evidence="2">The sequence shown here is derived from an EMBL/GenBank/DDBJ whole genome shotgun (WGS) entry which is preliminary data.</text>
</comment>